<reference evidence="3" key="2">
    <citation type="journal article" date="2007" name="Science">
        <title>Genome sequence of Aedes aegypti, a major arbovirus vector.</title>
        <authorList>
            <person name="Nene V."/>
            <person name="Wortman J.R."/>
            <person name="Lawson D."/>
            <person name="Haas B."/>
            <person name="Kodira C."/>
            <person name="Tu Z.J."/>
            <person name="Loftus B."/>
            <person name="Xi Z."/>
            <person name="Megy K."/>
            <person name="Grabherr M."/>
            <person name="Ren Q."/>
            <person name="Zdobnov E.M."/>
            <person name="Lobo N.F."/>
            <person name="Campbell K.S."/>
            <person name="Brown S.E."/>
            <person name="Bonaldo M.F."/>
            <person name="Zhu J."/>
            <person name="Sinkins S.P."/>
            <person name="Hogenkamp D.G."/>
            <person name="Amedeo P."/>
            <person name="Arensburger P."/>
            <person name="Atkinson P.W."/>
            <person name="Bidwell S."/>
            <person name="Biedler J."/>
            <person name="Birney E."/>
            <person name="Bruggner R.V."/>
            <person name="Costas J."/>
            <person name="Coy M.R."/>
            <person name="Crabtree J."/>
            <person name="Crawford M."/>
            <person name="Debruyn B."/>
            <person name="Decaprio D."/>
            <person name="Eiglmeier K."/>
            <person name="Eisenstadt E."/>
            <person name="El-Dorry H."/>
            <person name="Gelbart W.M."/>
            <person name="Gomes S.L."/>
            <person name="Hammond M."/>
            <person name="Hannick L.I."/>
            <person name="Hogan J.R."/>
            <person name="Holmes M.H."/>
            <person name="Jaffe D."/>
            <person name="Johnston J.S."/>
            <person name="Kennedy R.C."/>
            <person name="Koo H."/>
            <person name="Kravitz S."/>
            <person name="Kriventseva E.V."/>
            <person name="Kulp D."/>
            <person name="Labutti K."/>
            <person name="Lee E."/>
            <person name="Li S."/>
            <person name="Lovin D.D."/>
            <person name="Mao C."/>
            <person name="Mauceli E."/>
            <person name="Menck C.F."/>
            <person name="Miller J.R."/>
            <person name="Montgomery P."/>
            <person name="Mori A."/>
            <person name="Nascimento A.L."/>
            <person name="Naveira H.F."/>
            <person name="Nusbaum C."/>
            <person name="O'leary S."/>
            <person name="Orvis J."/>
            <person name="Pertea M."/>
            <person name="Quesneville H."/>
            <person name="Reidenbach K.R."/>
            <person name="Rogers Y.H."/>
            <person name="Roth C.W."/>
            <person name="Schneider J.R."/>
            <person name="Schatz M."/>
            <person name="Shumway M."/>
            <person name="Stanke M."/>
            <person name="Stinson E.O."/>
            <person name="Tubio J.M."/>
            <person name="Vanzee J.P."/>
            <person name="Verjovski-Almeida S."/>
            <person name="Werner D."/>
            <person name="White O."/>
            <person name="Wyder S."/>
            <person name="Zeng Q."/>
            <person name="Zhao Q."/>
            <person name="Zhao Y."/>
            <person name="Hill C.A."/>
            <person name="Raikhel A.S."/>
            <person name="Soares M.B."/>
            <person name="Knudson D.L."/>
            <person name="Lee N.H."/>
            <person name="Galagan J."/>
            <person name="Salzberg S.L."/>
            <person name="Paulsen I.T."/>
            <person name="Dimopoulos G."/>
            <person name="Collins F.H."/>
            <person name="Birren B."/>
            <person name="Fraser-Liggett C.M."/>
            <person name="Severson D.W."/>
        </authorList>
    </citation>
    <scope>NUCLEOTIDE SEQUENCE [LARGE SCALE GENOMIC DNA]</scope>
    <source>
        <strain evidence="3">Liverpool</strain>
    </source>
</reference>
<dbReference type="HOGENOM" id="CLU_2374429_0_0_1"/>
<reference evidence="3" key="1">
    <citation type="submission" date="2005-10" db="EMBL/GenBank/DDBJ databases">
        <authorList>
            <person name="Loftus B.J."/>
            <person name="Nene V.M."/>
            <person name="Hannick L.I."/>
            <person name="Bidwell S."/>
            <person name="Haas B."/>
            <person name="Amedeo P."/>
            <person name="Orvis J."/>
            <person name="Wortman J.R."/>
            <person name="White O.R."/>
            <person name="Salzberg S."/>
            <person name="Shumway M."/>
            <person name="Koo H."/>
            <person name="Zhao Y."/>
            <person name="Holmes M."/>
            <person name="Miller J."/>
            <person name="Schatz M."/>
            <person name="Pop M."/>
            <person name="Pai G."/>
            <person name="Utterback T."/>
            <person name="Rogers Y.-H."/>
            <person name="Kravitz S."/>
            <person name="Fraser C.M."/>
        </authorList>
    </citation>
    <scope>NUCLEOTIDE SEQUENCE</scope>
    <source>
        <strain evidence="3">Liverpool</strain>
    </source>
</reference>
<dbReference type="PaxDb" id="7159-AAEL000133-PA"/>
<reference evidence="3" key="3">
    <citation type="submission" date="2012-09" db="EMBL/GenBank/DDBJ databases">
        <authorList>
            <consortium name="VectorBase"/>
        </authorList>
    </citation>
    <scope>NUCLEOTIDE SEQUENCE</scope>
    <source>
        <strain evidence="3">Liverpool</strain>
    </source>
</reference>
<dbReference type="Proteomes" id="UP000682892">
    <property type="component" value="Chromosome 2"/>
</dbReference>
<keyword evidence="2" id="KW-1133">Transmembrane helix</keyword>
<name>Q17Q66_AEDAE</name>
<dbReference type="EMBL" id="CH477187">
    <property type="protein sequence ID" value="EAT48850.1"/>
    <property type="molecule type" value="Genomic_DNA"/>
</dbReference>
<proteinExistence type="predicted"/>
<gene>
    <name evidence="3" type="ORF">AaeL_AAEL000133</name>
</gene>
<keyword evidence="2" id="KW-0812">Transmembrane</keyword>
<evidence type="ECO:0000256" key="1">
    <source>
        <dbReference type="SAM" id="MobiDB-lite"/>
    </source>
</evidence>
<accession>Q17Q66</accession>
<feature type="compositionally biased region" description="Pro residues" evidence="1">
    <location>
        <begin position="62"/>
        <end position="76"/>
    </location>
</feature>
<keyword evidence="2" id="KW-0472">Membrane</keyword>
<protein>
    <submittedName>
        <fullName evidence="3">AAEL000133-PA</fullName>
    </submittedName>
</protein>
<feature type="transmembrane region" description="Helical" evidence="2">
    <location>
        <begin position="20"/>
        <end position="40"/>
    </location>
</feature>
<evidence type="ECO:0000313" key="3">
    <source>
        <dbReference type="EMBL" id="EAT48850.1"/>
    </source>
</evidence>
<evidence type="ECO:0000313" key="4">
    <source>
        <dbReference type="Proteomes" id="UP000682892"/>
    </source>
</evidence>
<dbReference type="eggNOG" id="ENOG502T09C">
    <property type="taxonomic scope" value="Eukaryota"/>
</dbReference>
<organism evidence="3 4">
    <name type="scientific">Aedes aegypti</name>
    <name type="common">Yellowfever mosquito</name>
    <name type="synonym">Culex aegypti</name>
    <dbReference type="NCBI Taxonomy" id="7159"/>
    <lineage>
        <taxon>Eukaryota</taxon>
        <taxon>Metazoa</taxon>
        <taxon>Ecdysozoa</taxon>
        <taxon>Arthropoda</taxon>
        <taxon>Hexapoda</taxon>
        <taxon>Insecta</taxon>
        <taxon>Pterygota</taxon>
        <taxon>Neoptera</taxon>
        <taxon>Endopterygota</taxon>
        <taxon>Diptera</taxon>
        <taxon>Nematocera</taxon>
        <taxon>Culicoidea</taxon>
        <taxon>Culicidae</taxon>
        <taxon>Culicinae</taxon>
        <taxon>Aedini</taxon>
        <taxon>Aedes</taxon>
        <taxon>Stegomyia</taxon>
    </lineage>
</organism>
<sequence>MVEEWSMFAAALKPISGSGAVLIELIAYLPRGLIGLLIAYSATQTGAIRVYWNTNTGPIVPPTTTPVPVPQPPFRDPAPVWEDQSDDVPNPNPYV</sequence>
<dbReference type="PhylomeDB" id="Q17Q66"/>
<evidence type="ECO:0000256" key="2">
    <source>
        <dbReference type="SAM" id="Phobius"/>
    </source>
</evidence>
<feature type="region of interest" description="Disordered" evidence="1">
    <location>
        <begin position="62"/>
        <end position="95"/>
    </location>
</feature>
<dbReference type="AlphaFoldDB" id="Q17Q66"/>